<dbReference type="EMBL" id="JXKH01000001">
    <property type="protein sequence ID" value="OJG19910.1"/>
    <property type="molecule type" value="Genomic_DNA"/>
</dbReference>
<feature type="domain" description="HTH cro/C1-type" evidence="1">
    <location>
        <begin position="1"/>
        <end position="54"/>
    </location>
</feature>
<dbReference type="SUPFAM" id="SSF48452">
    <property type="entry name" value="TPR-like"/>
    <property type="match status" value="1"/>
</dbReference>
<dbReference type="PANTHER" id="PTHR37038">
    <property type="entry name" value="TRANSCRIPTIONAL REGULATOR-RELATED"/>
    <property type="match status" value="1"/>
</dbReference>
<evidence type="ECO:0000259" key="1">
    <source>
        <dbReference type="PROSITE" id="PS50943"/>
    </source>
</evidence>
<accession>A0A1L8RJG6</accession>
<dbReference type="PANTHER" id="PTHR37038:SF14">
    <property type="entry name" value="TRANSCRIPTIONAL ACTIVATOR"/>
    <property type="match status" value="1"/>
</dbReference>
<proteinExistence type="predicted"/>
<dbReference type="CDD" id="cd00093">
    <property type="entry name" value="HTH_XRE"/>
    <property type="match status" value="1"/>
</dbReference>
<sequence>MKEIRKDRKMTQKMLSQDICSQSVLSRIENDEELPNVMVMQQLCQRLGVSMDQVLTFNSERVQKINELMETFAFYFRHKEYHALYRSLDHVEDILYLESDLQRYYYYRGSCQYYLFRDNEQALQDLRHALDLSYHRNKPFITDWEIQIMSCMGKVFMSLGNQEKARRFLEESIHQFYTLPSERIHVELAKIFYNYASFLIQNHEPLRALEQVDQGISWLRQKNSYYFLPELFCLKAKLMNDPEESRKYEKFAEYLEWIHTVN</sequence>
<name>A0A1L8RJG6_9ENTE</name>
<dbReference type="Pfam" id="PF01381">
    <property type="entry name" value="HTH_3"/>
    <property type="match status" value="1"/>
</dbReference>
<dbReference type="STRING" id="214095.RU97_GL000143"/>
<dbReference type="Proteomes" id="UP000181884">
    <property type="component" value="Unassembled WGS sequence"/>
</dbReference>
<dbReference type="Gene3D" id="1.25.40.10">
    <property type="entry name" value="Tetratricopeptide repeat domain"/>
    <property type="match status" value="1"/>
</dbReference>
<keyword evidence="3" id="KW-1185">Reference proteome</keyword>
<dbReference type="PROSITE" id="PS50943">
    <property type="entry name" value="HTH_CROC1"/>
    <property type="match status" value="1"/>
</dbReference>
<gene>
    <name evidence="2" type="ORF">RU97_GL000143</name>
</gene>
<evidence type="ECO:0000313" key="2">
    <source>
        <dbReference type="EMBL" id="OJG19910.1"/>
    </source>
</evidence>
<organism evidence="2 3">
    <name type="scientific">Enterococcus canis</name>
    <dbReference type="NCBI Taxonomy" id="214095"/>
    <lineage>
        <taxon>Bacteria</taxon>
        <taxon>Bacillati</taxon>
        <taxon>Bacillota</taxon>
        <taxon>Bacilli</taxon>
        <taxon>Lactobacillales</taxon>
        <taxon>Enterococcaceae</taxon>
        <taxon>Enterococcus</taxon>
    </lineage>
</organism>
<dbReference type="InterPro" id="IPR011990">
    <property type="entry name" value="TPR-like_helical_dom_sf"/>
</dbReference>
<comment type="caution">
    <text evidence="2">The sequence shown here is derived from an EMBL/GenBank/DDBJ whole genome shotgun (WGS) entry which is preliminary data.</text>
</comment>
<evidence type="ECO:0000313" key="3">
    <source>
        <dbReference type="Proteomes" id="UP000181884"/>
    </source>
</evidence>
<dbReference type="SMART" id="SM00530">
    <property type="entry name" value="HTH_XRE"/>
    <property type="match status" value="1"/>
</dbReference>
<dbReference type="GO" id="GO:0003677">
    <property type="term" value="F:DNA binding"/>
    <property type="evidence" value="ECO:0007669"/>
    <property type="project" value="InterPro"/>
</dbReference>
<dbReference type="InterPro" id="IPR001387">
    <property type="entry name" value="Cro/C1-type_HTH"/>
</dbReference>
<dbReference type="InterPro" id="IPR053163">
    <property type="entry name" value="HTH-type_regulator_Rgg"/>
</dbReference>
<reference evidence="2 3" key="1">
    <citation type="submission" date="2014-12" db="EMBL/GenBank/DDBJ databases">
        <title>Draft genome sequences of 29 type strains of Enterococci.</title>
        <authorList>
            <person name="Zhong Z."/>
            <person name="Sun Z."/>
            <person name="Liu W."/>
            <person name="Zhang W."/>
            <person name="Zhang H."/>
        </authorList>
    </citation>
    <scope>NUCLEOTIDE SEQUENCE [LARGE SCALE GENOMIC DNA]</scope>
    <source>
        <strain evidence="2 3">DSM 17029</strain>
    </source>
</reference>
<dbReference type="AlphaFoldDB" id="A0A1L8RJG6"/>
<protein>
    <submittedName>
        <fullName evidence="2">Cro/CI family transcriptional regulator</fullName>
    </submittedName>
</protein>
<dbReference type="InterPro" id="IPR010982">
    <property type="entry name" value="Lambda_DNA-bd_dom_sf"/>
</dbReference>
<dbReference type="SUPFAM" id="SSF47413">
    <property type="entry name" value="lambda repressor-like DNA-binding domains"/>
    <property type="match status" value="1"/>
</dbReference>